<keyword evidence="1" id="KW-0238">DNA-binding</keyword>
<dbReference type="CDD" id="cd04765">
    <property type="entry name" value="HTH_MlrA-like_sg2"/>
    <property type="match status" value="1"/>
</dbReference>
<evidence type="ECO:0000256" key="2">
    <source>
        <dbReference type="SAM" id="MobiDB-lite"/>
    </source>
</evidence>
<dbReference type="EMBL" id="FLUO01000001">
    <property type="protein sequence ID" value="SBV94775.1"/>
    <property type="molecule type" value="Genomic_DNA"/>
</dbReference>
<sequence length="164" mass="18159">MTTGPEGEGTRRMQKSEAAFRTISEVAQELDVPQHVLRFWETRFPAIQPLKRGGGRRYYRPEDVALLRAIRARLYDDGFTIKGVRKLLAEKGVEALVAAPASEPPPSASPRPEPDLPMELPLAPRTGLSARQRTEIKAAIAALTRLKCDIDQVLGRDSEVSSQE</sequence>
<dbReference type="PANTHER" id="PTHR30204:SF15">
    <property type="entry name" value="BLL5018 PROTEIN"/>
    <property type="match status" value="1"/>
</dbReference>
<evidence type="ECO:0000313" key="4">
    <source>
        <dbReference type="EMBL" id="SBV94775.1"/>
    </source>
</evidence>
<dbReference type="InterPro" id="IPR000551">
    <property type="entry name" value="MerR-type_HTH_dom"/>
</dbReference>
<evidence type="ECO:0000259" key="3">
    <source>
        <dbReference type="PROSITE" id="PS50937"/>
    </source>
</evidence>
<gene>
    <name evidence="4" type="ORF">KL86APRO_10552</name>
</gene>
<dbReference type="AlphaFoldDB" id="A0A212J6G2"/>
<feature type="region of interest" description="Disordered" evidence="2">
    <location>
        <begin position="99"/>
        <end position="127"/>
    </location>
</feature>
<dbReference type="Gene3D" id="1.10.1660.10">
    <property type="match status" value="1"/>
</dbReference>
<dbReference type="PROSITE" id="PS50937">
    <property type="entry name" value="HTH_MERR_2"/>
    <property type="match status" value="1"/>
</dbReference>
<dbReference type="GO" id="GO:0003677">
    <property type="term" value="F:DNA binding"/>
    <property type="evidence" value="ECO:0007669"/>
    <property type="project" value="UniProtKB-KW"/>
</dbReference>
<feature type="compositionally biased region" description="Pro residues" evidence="2">
    <location>
        <begin position="102"/>
        <end position="111"/>
    </location>
</feature>
<proteinExistence type="predicted"/>
<accession>A0A212J6G2</accession>
<protein>
    <submittedName>
        <fullName evidence="4">Transcriptional regulator, MerR family</fullName>
    </submittedName>
</protein>
<evidence type="ECO:0000256" key="1">
    <source>
        <dbReference type="ARBA" id="ARBA00023125"/>
    </source>
</evidence>
<reference evidence="4" key="1">
    <citation type="submission" date="2016-04" db="EMBL/GenBank/DDBJ databases">
        <authorList>
            <person name="Evans L.H."/>
            <person name="Alamgir A."/>
            <person name="Owens N."/>
            <person name="Weber N.D."/>
            <person name="Virtaneva K."/>
            <person name="Barbian K."/>
            <person name="Babar A."/>
            <person name="Rosenke K."/>
        </authorList>
    </citation>
    <scope>NUCLEOTIDE SEQUENCE</scope>
    <source>
        <strain evidence="4">86</strain>
    </source>
</reference>
<dbReference type="InterPro" id="IPR047057">
    <property type="entry name" value="MerR_fam"/>
</dbReference>
<dbReference type="SUPFAM" id="SSF46955">
    <property type="entry name" value="Putative DNA-binding domain"/>
    <property type="match status" value="1"/>
</dbReference>
<dbReference type="SMART" id="SM00422">
    <property type="entry name" value="HTH_MERR"/>
    <property type="match status" value="1"/>
</dbReference>
<feature type="domain" description="HTH merR-type" evidence="3">
    <location>
        <begin position="22"/>
        <end position="90"/>
    </location>
</feature>
<dbReference type="GO" id="GO:0003700">
    <property type="term" value="F:DNA-binding transcription factor activity"/>
    <property type="evidence" value="ECO:0007669"/>
    <property type="project" value="InterPro"/>
</dbReference>
<dbReference type="Pfam" id="PF13411">
    <property type="entry name" value="MerR_1"/>
    <property type="match status" value="1"/>
</dbReference>
<name>A0A212J6G2_9PROT</name>
<dbReference type="InterPro" id="IPR009061">
    <property type="entry name" value="DNA-bd_dom_put_sf"/>
</dbReference>
<dbReference type="PANTHER" id="PTHR30204">
    <property type="entry name" value="REDOX-CYCLING DRUG-SENSING TRANSCRIPTIONAL ACTIVATOR SOXR"/>
    <property type="match status" value="1"/>
</dbReference>
<organism evidence="4">
    <name type="scientific">uncultured Alphaproteobacteria bacterium</name>
    <dbReference type="NCBI Taxonomy" id="91750"/>
    <lineage>
        <taxon>Bacteria</taxon>
        <taxon>Pseudomonadati</taxon>
        <taxon>Pseudomonadota</taxon>
        <taxon>Alphaproteobacteria</taxon>
        <taxon>environmental samples</taxon>
    </lineage>
</organism>